<gene>
    <name evidence="1" type="ORF">DesfrDRAFT_2436</name>
</gene>
<evidence type="ECO:0000313" key="1">
    <source>
        <dbReference type="EMBL" id="EFL50860.1"/>
    </source>
</evidence>
<organism evidence="1 2">
    <name type="scientific">Solidesulfovibrio fructosivorans JJ]</name>
    <dbReference type="NCBI Taxonomy" id="596151"/>
    <lineage>
        <taxon>Bacteria</taxon>
        <taxon>Pseudomonadati</taxon>
        <taxon>Thermodesulfobacteriota</taxon>
        <taxon>Desulfovibrionia</taxon>
        <taxon>Desulfovibrionales</taxon>
        <taxon>Desulfovibrionaceae</taxon>
        <taxon>Solidesulfovibrio</taxon>
    </lineage>
</organism>
<evidence type="ECO:0000313" key="2">
    <source>
        <dbReference type="Proteomes" id="UP000006250"/>
    </source>
</evidence>
<protein>
    <submittedName>
        <fullName evidence="1">Uncharacterized protein</fullName>
    </submittedName>
</protein>
<dbReference type="AlphaFoldDB" id="E1JXT7"/>
<dbReference type="Proteomes" id="UP000006250">
    <property type="component" value="Unassembled WGS sequence"/>
</dbReference>
<name>E1JXT7_SOLFR</name>
<accession>E1JXT7</accession>
<dbReference type="EMBL" id="AECZ01000015">
    <property type="protein sequence ID" value="EFL50860.1"/>
    <property type="molecule type" value="Genomic_DNA"/>
</dbReference>
<dbReference type="STRING" id="596151.DesfrDRAFT_2436"/>
<comment type="caution">
    <text evidence="1">The sequence shown here is derived from an EMBL/GenBank/DDBJ whole genome shotgun (WGS) entry which is preliminary data.</text>
</comment>
<keyword evidence="2" id="KW-1185">Reference proteome</keyword>
<reference evidence="1 2" key="1">
    <citation type="submission" date="2010-08" db="EMBL/GenBank/DDBJ databases">
        <title>The draft genome of Desulfovibrio fructosovorans JJ.</title>
        <authorList>
            <consortium name="US DOE Joint Genome Institute (JGI-PGF)"/>
            <person name="Lucas S."/>
            <person name="Copeland A."/>
            <person name="Lapidus A."/>
            <person name="Cheng J.-F."/>
            <person name="Bruce D."/>
            <person name="Goodwin L."/>
            <person name="Pitluck S."/>
            <person name="Land M.L."/>
            <person name="Hauser L."/>
            <person name="Chang Y.-J."/>
            <person name="Jeffries C."/>
            <person name="Wall J.D."/>
            <person name="Stahl D.A."/>
            <person name="Arkin A.P."/>
            <person name="Dehal P."/>
            <person name="Stolyar S.M."/>
            <person name="Hazen T.C."/>
            <person name="Woyke T.J."/>
        </authorList>
    </citation>
    <scope>NUCLEOTIDE SEQUENCE [LARGE SCALE GENOMIC DNA]</scope>
    <source>
        <strain evidence="1 2">JJ</strain>
    </source>
</reference>
<sequence length="495" mass="55921">METIIAAVNNFFASQPDMAKLSQTMAELSPYAPKASPQQGLPAQQLAILWEIFAQWLAKTPDIPHLARCLAFCDASRTRREAYLAYARALEGKYIPVPPLVRAPRAPGERPLRVSFITDYVSPRVTRHMACAKQGGMVVQGIFKEAPVPYTTLAPSLYDELSFYRDCSHDLNAIIEKVVAFDADIVHLPTHMHVNETTLALTCALPFPVVGDAYDLINVIFNPEIIIRHGFKPQLAAEKAWFRNVDGLCMRSKILKYANKNGMLRPKTTALFFPEVCVETSIQASKLSDYDGKTHCLVTGTMDYMFGECLLQMATVMDGANIMVHIVPTYYEKEKNNPAVEQLKDKLAKFDCFQLHHTMPHRHFLRFLAKIDVLLDAIFIELPVYHTAKTGETTATILHGMGNRICDALEQDVAIMVSPQYKDRAQFAATANRAIFARREDLMSREFWTGLLTTVRRIRQVPRNLTPFAAPRQSGRLERFYRAVMRRALARRGVL</sequence>
<proteinExistence type="predicted"/>